<name>A0AA38R2S8_9PEZI</name>
<feature type="region of interest" description="Disordered" evidence="1">
    <location>
        <begin position="85"/>
        <end position="109"/>
    </location>
</feature>
<protein>
    <submittedName>
        <fullName evidence="2">Uncharacterized protein</fullName>
    </submittedName>
</protein>
<dbReference type="Proteomes" id="UP001174694">
    <property type="component" value="Unassembled WGS sequence"/>
</dbReference>
<evidence type="ECO:0000313" key="2">
    <source>
        <dbReference type="EMBL" id="KAJ9133820.1"/>
    </source>
</evidence>
<sequence length="301" mass="33790">MALRCWGVKREPPKHPSTKPCPELRHKRFRDLVEYLKTLEDIEKLAVKQTHPDEVERAYMASGWKTPECSAESCGVQQRATEDKIARSTQTTTGSDMAEQVAPHQEEEGCAKGPVTHVRDKEDEGDNECVCSMSSPAGCKYSGVPAMSMASDLTSTLPSLPPGDKTEPVSVHAAACPALTSTYNVDVLELTKFLNHKAGMECCWSKADYSITEWKKHEGSKGRWDRVAEIERMTTSRRRAGLKSPADLIEFSIKKKNPGPSKLRDGWTPGDWDWERAQEDAAQKQNWSWKRENCGRCVHRL</sequence>
<comment type="caution">
    <text evidence="2">The sequence shown here is derived from an EMBL/GenBank/DDBJ whole genome shotgun (WGS) entry which is preliminary data.</text>
</comment>
<dbReference type="EMBL" id="JANBVO010000047">
    <property type="protein sequence ID" value="KAJ9133820.1"/>
    <property type="molecule type" value="Genomic_DNA"/>
</dbReference>
<gene>
    <name evidence="2" type="ORF">NKR23_g10524</name>
</gene>
<accession>A0AA38R2S8</accession>
<evidence type="ECO:0000313" key="3">
    <source>
        <dbReference type="Proteomes" id="UP001174694"/>
    </source>
</evidence>
<evidence type="ECO:0000256" key="1">
    <source>
        <dbReference type="SAM" id="MobiDB-lite"/>
    </source>
</evidence>
<organism evidence="2 3">
    <name type="scientific">Pleurostoma richardsiae</name>
    <dbReference type="NCBI Taxonomy" id="41990"/>
    <lineage>
        <taxon>Eukaryota</taxon>
        <taxon>Fungi</taxon>
        <taxon>Dikarya</taxon>
        <taxon>Ascomycota</taxon>
        <taxon>Pezizomycotina</taxon>
        <taxon>Sordariomycetes</taxon>
        <taxon>Sordariomycetidae</taxon>
        <taxon>Calosphaeriales</taxon>
        <taxon>Pleurostomataceae</taxon>
        <taxon>Pleurostoma</taxon>
    </lineage>
</organism>
<proteinExistence type="predicted"/>
<feature type="region of interest" description="Disordered" evidence="1">
    <location>
        <begin position="1"/>
        <end position="22"/>
    </location>
</feature>
<reference evidence="2" key="1">
    <citation type="submission" date="2022-07" db="EMBL/GenBank/DDBJ databases">
        <title>Fungi with potential for degradation of polypropylene.</title>
        <authorList>
            <person name="Gostincar C."/>
        </authorList>
    </citation>
    <scope>NUCLEOTIDE SEQUENCE</scope>
    <source>
        <strain evidence="2">EXF-13308</strain>
    </source>
</reference>
<dbReference type="AlphaFoldDB" id="A0AA38R2S8"/>
<keyword evidence="3" id="KW-1185">Reference proteome</keyword>